<evidence type="ECO:0000313" key="2">
    <source>
        <dbReference type="Proteomes" id="UP000824533"/>
    </source>
</evidence>
<gene>
    <name evidence="1" type="ORF">K1T71_003609</name>
</gene>
<keyword evidence="2" id="KW-1185">Reference proteome</keyword>
<accession>A0ACC1D8M8</accession>
<evidence type="ECO:0000313" key="1">
    <source>
        <dbReference type="EMBL" id="KAJ0180205.1"/>
    </source>
</evidence>
<proteinExistence type="predicted"/>
<name>A0ACC1D8M8_9NEOP</name>
<protein>
    <submittedName>
        <fullName evidence="1">Uncharacterized protein</fullName>
    </submittedName>
</protein>
<sequence>MLRWFGHVERMTKQIYNAKVDGCRSRGRPRHTFHDQIDRVLAEGDARSLKNRRACMRRVMNVKEASEVCKNKPKWHSVYTHHACPRRLGRFDTSVISILSKSTIETIAAGNFDEIVIAELEGDVRSLKNRRACMTRVMNVKEASEVCKNKPKWHSVVRAYPARELAFITIWIIMDSLQDTMSQLVTSFKQRMDNFEGELQKGHSSTTLSSLAAEFSTFKVFTLNTLKVLQSQIELLQQSTDNMEMYSRRKILLIHGVKEDKQEDLVDIVSKLVISKLKLDDFSREHIRRCHRMGKPPSTSKKPRPILLKLSDISLRNLVWSAKSKLKGSGVTVSEFLTKMRHNTFMEARKRFGISKCWTQNGTIFVTAADDNRFRIKQLSDLDNIALPREDPQSNKDAPAATKTRRAATTSKK</sequence>
<dbReference type="Proteomes" id="UP000824533">
    <property type="component" value="Linkage Group LG06"/>
</dbReference>
<dbReference type="EMBL" id="CM034392">
    <property type="protein sequence ID" value="KAJ0180205.1"/>
    <property type="molecule type" value="Genomic_DNA"/>
</dbReference>
<organism evidence="1 2">
    <name type="scientific">Dendrolimus kikuchii</name>
    <dbReference type="NCBI Taxonomy" id="765133"/>
    <lineage>
        <taxon>Eukaryota</taxon>
        <taxon>Metazoa</taxon>
        <taxon>Ecdysozoa</taxon>
        <taxon>Arthropoda</taxon>
        <taxon>Hexapoda</taxon>
        <taxon>Insecta</taxon>
        <taxon>Pterygota</taxon>
        <taxon>Neoptera</taxon>
        <taxon>Endopterygota</taxon>
        <taxon>Lepidoptera</taxon>
        <taxon>Glossata</taxon>
        <taxon>Ditrysia</taxon>
        <taxon>Bombycoidea</taxon>
        <taxon>Lasiocampidae</taxon>
        <taxon>Dendrolimus</taxon>
    </lineage>
</organism>
<reference evidence="1 2" key="1">
    <citation type="journal article" date="2021" name="Front. Genet.">
        <title>Chromosome-Level Genome Assembly Reveals Significant Gene Expansion in the Toll and IMD Signaling Pathways of Dendrolimus kikuchii.</title>
        <authorList>
            <person name="Zhou J."/>
            <person name="Wu P."/>
            <person name="Xiong Z."/>
            <person name="Liu N."/>
            <person name="Zhao N."/>
            <person name="Ji M."/>
            <person name="Qiu Y."/>
            <person name="Yang B."/>
        </authorList>
    </citation>
    <scope>NUCLEOTIDE SEQUENCE [LARGE SCALE GENOMIC DNA]</scope>
    <source>
        <strain evidence="1">Ann1</strain>
    </source>
</reference>
<comment type="caution">
    <text evidence="1">The sequence shown here is derived from an EMBL/GenBank/DDBJ whole genome shotgun (WGS) entry which is preliminary data.</text>
</comment>